<feature type="transmembrane region" description="Helical" evidence="2">
    <location>
        <begin position="34"/>
        <end position="52"/>
    </location>
</feature>
<keyword evidence="2" id="KW-0472">Membrane</keyword>
<dbReference type="InParanoid" id="A0A3N4LTV3"/>
<accession>A0A3N4LTV3</accession>
<evidence type="ECO:0000256" key="2">
    <source>
        <dbReference type="SAM" id="Phobius"/>
    </source>
</evidence>
<keyword evidence="2" id="KW-0812">Transmembrane</keyword>
<dbReference type="Proteomes" id="UP000267821">
    <property type="component" value="Unassembled WGS sequence"/>
</dbReference>
<feature type="compositionally biased region" description="Basic and acidic residues" evidence="1">
    <location>
        <begin position="437"/>
        <end position="452"/>
    </location>
</feature>
<feature type="region of interest" description="Disordered" evidence="1">
    <location>
        <begin position="429"/>
        <end position="452"/>
    </location>
</feature>
<feature type="transmembrane region" description="Helical" evidence="2">
    <location>
        <begin position="292"/>
        <end position="317"/>
    </location>
</feature>
<protein>
    <recommendedName>
        <fullName evidence="5">Transmembrane protein UsgS</fullName>
    </recommendedName>
</protein>
<keyword evidence="4" id="KW-1185">Reference proteome</keyword>
<feature type="transmembrane region" description="Helical" evidence="2">
    <location>
        <begin position="57"/>
        <end position="75"/>
    </location>
</feature>
<evidence type="ECO:0000256" key="1">
    <source>
        <dbReference type="SAM" id="MobiDB-lite"/>
    </source>
</evidence>
<feature type="transmembrane region" description="Helical" evidence="2">
    <location>
        <begin position="197"/>
        <end position="217"/>
    </location>
</feature>
<evidence type="ECO:0000313" key="3">
    <source>
        <dbReference type="EMBL" id="RPB21445.1"/>
    </source>
</evidence>
<reference evidence="3 4" key="1">
    <citation type="journal article" date="2018" name="Nat. Ecol. Evol.">
        <title>Pezizomycetes genomes reveal the molecular basis of ectomycorrhizal truffle lifestyle.</title>
        <authorList>
            <person name="Murat C."/>
            <person name="Payen T."/>
            <person name="Noel B."/>
            <person name="Kuo A."/>
            <person name="Morin E."/>
            <person name="Chen J."/>
            <person name="Kohler A."/>
            <person name="Krizsan K."/>
            <person name="Balestrini R."/>
            <person name="Da Silva C."/>
            <person name="Montanini B."/>
            <person name="Hainaut M."/>
            <person name="Levati E."/>
            <person name="Barry K.W."/>
            <person name="Belfiori B."/>
            <person name="Cichocki N."/>
            <person name="Clum A."/>
            <person name="Dockter R.B."/>
            <person name="Fauchery L."/>
            <person name="Guy J."/>
            <person name="Iotti M."/>
            <person name="Le Tacon F."/>
            <person name="Lindquist E.A."/>
            <person name="Lipzen A."/>
            <person name="Malagnac F."/>
            <person name="Mello A."/>
            <person name="Molinier V."/>
            <person name="Miyauchi S."/>
            <person name="Poulain J."/>
            <person name="Riccioni C."/>
            <person name="Rubini A."/>
            <person name="Sitrit Y."/>
            <person name="Splivallo R."/>
            <person name="Traeger S."/>
            <person name="Wang M."/>
            <person name="Zifcakova L."/>
            <person name="Wipf D."/>
            <person name="Zambonelli A."/>
            <person name="Paolocci F."/>
            <person name="Nowrousian M."/>
            <person name="Ottonello S."/>
            <person name="Baldrian P."/>
            <person name="Spatafora J.W."/>
            <person name="Henrissat B."/>
            <person name="Nagy L.G."/>
            <person name="Aury J.M."/>
            <person name="Wincker P."/>
            <person name="Grigoriev I.V."/>
            <person name="Bonfante P."/>
            <person name="Martin F.M."/>
        </authorList>
    </citation>
    <scope>NUCLEOTIDE SEQUENCE [LARGE SCALE GENOMIC DNA]</scope>
    <source>
        <strain evidence="3 4">ATCC MYA-4762</strain>
    </source>
</reference>
<dbReference type="EMBL" id="ML121559">
    <property type="protein sequence ID" value="RPB21445.1"/>
    <property type="molecule type" value="Genomic_DNA"/>
</dbReference>
<sequence>MSNFDPNAILRGAQLTLVGAHRALQNPELFKSAHYSQALKAVVIGVFIRLLISAPIVILRFTLFLLSFILPLSIINSLQPLLASLSFLENSVLQIPLFLMSLMRYLNPTLDSIFMLSLAWVDKTYLAKHLPASVNHPEMAVPKELQNRLYHPTLRLYEPHKNAIPPRVVNEKDALKPKTLKKNSPLKSFLLRSAKKALISLGIYLATFIPYFGPLVLPASSIYSLNSVTGPLPAGIFAFCSLFIFSKSLTVRILQTYFSSRSLVRDLLEPYFSRLPFTAEQKRRWFRDREGLLLGFGVGWMLLVKVPLVGVLVYGIAEASTAYLITKITSPVPPPPTSSSSLGSSFIPNEKGGYSRPLSQLHGEDNKDLATWCETQTRWKNKQKFLSLPAEFWDKFTGGGGVDEEGNGGVSGGVPTIMSNESVRFRRQWPGGYVSPSDRHREEGREFTGGRI</sequence>
<feature type="transmembrane region" description="Helical" evidence="2">
    <location>
        <begin position="223"/>
        <end position="245"/>
    </location>
</feature>
<gene>
    <name evidence="3" type="ORF">L211DRAFT_840644</name>
</gene>
<evidence type="ECO:0000313" key="4">
    <source>
        <dbReference type="Proteomes" id="UP000267821"/>
    </source>
</evidence>
<keyword evidence="2" id="KW-1133">Transmembrane helix</keyword>
<organism evidence="3 4">
    <name type="scientific">Terfezia boudieri ATCC MYA-4762</name>
    <dbReference type="NCBI Taxonomy" id="1051890"/>
    <lineage>
        <taxon>Eukaryota</taxon>
        <taxon>Fungi</taxon>
        <taxon>Dikarya</taxon>
        <taxon>Ascomycota</taxon>
        <taxon>Pezizomycotina</taxon>
        <taxon>Pezizomycetes</taxon>
        <taxon>Pezizales</taxon>
        <taxon>Pezizaceae</taxon>
        <taxon>Terfezia</taxon>
    </lineage>
</organism>
<evidence type="ECO:0008006" key="5">
    <source>
        <dbReference type="Google" id="ProtNLM"/>
    </source>
</evidence>
<dbReference type="OrthoDB" id="10041630at2759"/>
<dbReference type="AlphaFoldDB" id="A0A3N4LTV3"/>
<dbReference type="PANTHER" id="PTHR38421">
    <property type="entry name" value="TRANSMEMBRANE PROTEIN USGS"/>
    <property type="match status" value="1"/>
</dbReference>
<proteinExistence type="predicted"/>
<dbReference type="PANTHER" id="PTHR38421:SF1">
    <property type="entry name" value="TRANSMEMBRANE PROTEIN"/>
    <property type="match status" value="1"/>
</dbReference>
<name>A0A3N4LTV3_9PEZI</name>